<dbReference type="EMBL" id="SJPX01000003">
    <property type="protein sequence ID" value="TWU51503.1"/>
    <property type="molecule type" value="Genomic_DNA"/>
</dbReference>
<reference evidence="2 3" key="1">
    <citation type="submission" date="2019-02" db="EMBL/GenBank/DDBJ databases">
        <title>Deep-cultivation of Planctomycetes and their phenomic and genomic characterization uncovers novel biology.</title>
        <authorList>
            <person name="Wiegand S."/>
            <person name="Jogler M."/>
            <person name="Boedeker C."/>
            <person name="Pinto D."/>
            <person name="Vollmers J."/>
            <person name="Rivas-Marin E."/>
            <person name="Kohn T."/>
            <person name="Peeters S.H."/>
            <person name="Heuer A."/>
            <person name="Rast P."/>
            <person name="Oberbeckmann S."/>
            <person name="Bunk B."/>
            <person name="Jeske O."/>
            <person name="Meyerdierks A."/>
            <person name="Storesund J.E."/>
            <person name="Kallscheuer N."/>
            <person name="Luecker S."/>
            <person name="Lage O.M."/>
            <person name="Pohl T."/>
            <person name="Merkel B.J."/>
            <person name="Hornburger P."/>
            <person name="Mueller R.-W."/>
            <person name="Bruemmer F."/>
            <person name="Labrenz M."/>
            <person name="Spormann A.M."/>
            <person name="Op Den Camp H."/>
            <person name="Overmann J."/>
            <person name="Amann R."/>
            <person name="Jetten M.S.M."/>
            <person name="Mascher T."/>
            <person name="Medema M.H."/>
            <person name="Devos D.P."/>
            <person name="Kaster A.-K."/>
            <person name="Ovreas L."/>
            <person name="Rohde M."/>
            <person name="Galperin M.Y."/>
            <person name="Jogler C."/>
        </authorList>
    </citation>
    <scope>NUCLEOTIDE SEQUENCE [LARGE SCALE GENOMIC DNA]</scope>
    <source>
        <strain evidence="2 3">Poly59</strain>
    </source>
</reference>
<organism evidence="2 3">
    <name type="scientific">Rubripirellula reticaptiva</name>
    <dbReference type="NCBI Taxonomy" id="2528013"/>
    <lineage>
        <taxon>Bacteria</taxon>
        <taxon>Pseudomonadati</taxon>
        <taxon>Planctomycetota</taxon>
        <taxon>Planctomycetia</taxon>
        <taxon>Pirellulales</taxon>
        <taxon>Pirellulaceae</taxon>
        <taxon>Rubripirellula</taxon>
    </lineage>
</organism>
<accession>A0A5C6EP17</accession>
<protein>
    <submittedName>
        <fullName evidence="2">Uncharacterized protein</fullName>
    </submittedName>
</protein>
<comment type="caution">
    <text evidence="2">The sequence shown here is derived from an EMBL/GenBank/DDBJ whole genome shotgun (WGS) entry which is preliminary data.</text>
</comment>
<proteinExistence type="predicted"/>
<name>A0A5C6EP17_9BACT</name>
<evidence type="ECO:0000313" key="3">
    <source>
        <dbReference type="Proteomes" id="UP000317977"/>
    </source>
</evidence>
<gene>
    <name evidence="2" type="ORF">Poly59_30950</name>
</gene>
<evidence type="ECO:0000313" key="2">
    <source>
        <dbReference type="EMBL" id="TWU51503.1"/>
    </source>
</evidence>
<dbReference type="Proteomes" id="UP000317977">
    <property type="component" value="Unassembled WGS sequence"/>
</dbReference>
<keyword evidence="1" id="KW-1133">Transmembrane helix</keyword>
<sequence length="44" mass="5270">MEWIEGRMQIFFTMVVCFPVEFGIVFTAGFMANIAWRRFRYGDV</sequence>
<keyword evidence="3" id="KW-1185">Reference proteome</keyword>
<evidence type="ECO:0000256" key="1">
    <source>
        <dbReference type="SAM" id="Phobius"/>
    </source>
</evidence>
<keyword evidence="1" id="KW-0812">Transmembrane</keyword>
<keyword evidence="1" id="KW-0472">Membrane</keyword>
<dbReference type="AlphaFoldDB" id="A0A5C6EP17"/>
<feature type="transmembrane region" description="Helical" evidence="1">
    <location>
        <begin position="12"/>
        <end position="36"/>
    </location>
</feature>